<keyword evidence="2" id="KW-1185">Reference proteome</keyword>
<dbReference type="AlphaFoldDB" id="A0A0D2NM17"/>
<sequence length="73" mass="7838">MDDGRHRVAPVSARLDVIEPSAPITLEYKGTKALPAGTWVLDYSIKIRRGKERAFSAGLDEGDAAAAVAESRI</sequence>
<proteinExistence type="predicted"/>
<reference evidence="2" key="1">
    <citation type="submission" date="2014-04" db="EMBL/GenBank/DDBJ databases">
        <title>Evolutionary Origins and Diversification of the Mycorrhizal Mutualists.</title>
        <authorList>
            <consortium name="DOE Joint Genome Institute"/>
            <consortium name="Mycorrhizal Genomics Consortium"/>
            <person name="Kohler A."/>
            <person name="Kuo A."/>
            <person name="Nagy L.G."/>
            <person name="Floudas D."/>
            <person name="Copeland A."/>
            <person name="Barry K.W."/>
            <person name="Cichocki N."/>
            <person name="Veneault-Fourrey C."/>
            <person name="LaButti K."/>
            <person name="Lindquist E.A."/>
            <person name="Lipzen A."/>
            <person name="Lundell T."/>
            <person name="Morin E."/>
            <person name="Murat C."/>
            <person name="Riley R."/>
            <person name="Ohm R."/>
            <person name="Sun H."/>
            <person name="Tunlid A."/>
            <person name="Henrissat B."/>
            <person name="Grigoriev I.V."/>
            <person name="Hibbett D.S."/>
            <person name="Martin F."/>
        </authorList>
    </citation>
    <scope>NUCLEOTIDE SEQUENCE [LARGE SCALE GENOMIC DNA]</scope>
    <source>
        <strain evidence="2">FD-334 SS-4</strain>
    </source>
</reference>
<name>A0A0D2NM17_HYPSF</name>
<evidence type="ECO:0000313" key="2">
    <source>
        <dbReference type="Proteomes" id="UP000054270"/>
    </source>
</evidence>
<dbReference type="EMBL" id="KN817600">
    <property type="protein sequence ID" value="KJA17686.1"/>
    <property type="molecule type" value="Genomic_DNA"/>
</dbReference>
<evidence type="ECO:0000313" key="1">
    <source>
        <dbReference type="EMBL" id="KJA17686.1"/>
    </source>
</evidence>
<gene>
    <name evidence="1" type="ORF">HYPSUDRAFT_70558</name>
</gene>
<protein>
    <submittedName>
        <fullName evidence="1">Uncharacterized protein</fullName>
    </submittedName>
</protein>
<accession>A0A0D2NM17</accession>
<organism evidence="1 2">
    <name type="scientific">Hypholoma sublateritium (strain FD-334 SS-4)</name>
    <dbReference type="NCBI Taxonomy" id="945553"/>
    <lineage>
        <taxon>Eukaryota</taxon>
        <taxon>Fungi</taxon>
        <taxon>Dikarya</taxon>
        <taxon>Basidiomycota</taxon>
        <taxon>Agaricomycotina</taxon>
        <taxon>Agaricomycetes</taxon>
        <taxon>Agaricomycetidae</taxon>
        <taxon>Agaricales</taxon>
        <taxon>Agaricineae</taxon>
        <taxon>Strophariaceae</taxon>
        <taxon>Hypholoma</taxon>
    </lineage>
</organism>
<dbReference type="Proteomes" id="UP000054270">
    <property type="component" value="Unassembled WGS sequence"/>
</dbReference>